<dbReference type="RefSeq" id="WP_012037040.1">
    <property type="nucleotide sequence ID" value="NC_009464.1"/>
</dbReference>
<protein>
    <recommendedName>
        <fullName evidence="2">Archaeal flagella protein FlaD/E domain-containing protein</fullName>
    </recommendedName>
</protein>
<feature type="domain" description="Archaeal flagella protein FlaD/E" evidence="2">
    <location>
        <begin position="214"/>
        <end position="265"/>
    </location>
</feature>
<name>Q0W840_METAR</name>
<evidence type="ECO:0000256" key="1">
    <source>
        <dbReference type="SAM" id="MobiDB-lite"/>
    </source>
</evidence>
<reference evidence="3 4" key="1">
    <citation type="journal article" date="2006" name="Science">
        <title>Genome of rice cluster I archaea -- the key methane producers in the rice rhizosphere.</title>
        <authorList>
            <person name="Erkel C."/>
            <person name="Kube M."/>
            <person name="Reinhardt R."/>
            <person name="Liesack W."/>
        </authorList>
    </citation>
    <scope>NUCLEOTIDE SEQUENCE [LARGE SCALE GENOMIC DNA]</scope>
    <source>
        <strain evidence="4">DSM 22066 / NBRC 105507 / MRE50</strain>
    </source>
</reference>
<keyword evidence="4" id="KW-1185">Reference proteome</keyword>
<organism evidence="3 4">
    <name type="scientific">Methanocella arvoryzae (strain DSM 22066 / NBRC 105507 / MRE50)</name>
    <dbReference type="NCBI Taxonomy" id="351160"/>
    <lineage>
        <taxon>Archaea</taxon>
        <taxon>Methanobacteriati</taxon>
        <taxon>Methanobacteriota</taxon>
        <taxon>Stenosarchaea group</taxon>
        <taxon>Methanomicrobia</taxon>
        <taxon>Methanocellales</taxon>
        <taxon>Methanocellaceae</taxon>
        <taxon>Methanocella</taxon>
    </lineage>
</organism>
<dbReference type="EMBL" id="AM114193">
    <property type="protein sequence ID" value="CAJ35453.1"/>
    <property type="molecule type" value="Genomic_DNA"/>
</dbReference>
<accession>Q0W840</accession>
<feature type="compositionally biased region" description="Acidic residues" evidence="1">
    <location>
        <begin position="115"/>
        <end position="128"/>
    </location>
</feature>
<dbReference type="GeneID" id="5145240"/>
<dbReference type="GO" id="GO:0097588">
    <property type="term" value="P:archaeal or bacterial-type flagellum-dependent cell motility"/>
    <property type="evidence" value="ECO:0007669"/>
    <property type="project" value="InterPro"/>
</dbReference>
<dbReference type="AlphaFoldDB" id="Q0W840"/>
<dbReference type="KEGG" id="rci:LRC510"/>
<sequence>MEQIDQNTINRIIMDASSEDPSRKVDKLEKEIMILKGSIKKLIVDIREQMNNAENPFLNIQQLQMPATPPVIKEDPIEFEMPPKPEEDEADEEEERPAVKSKKKPKKSKKKPAEVDDEEEADAGDADELSAVGDLRRREQELLERERALDKAMDKYGAAARGENDLPDGYTKRDIEVMNEFEEQRRMLETMRNRTRTGGPATLTGSRKIDPYTINQIMDWTRNMIRKNGSERLNDLLEMYVSTGYLSEETKLIVQRMSKLMESEPQRPPKRLDIKECVSDLYTLYMILNPGDKELDSRMLNVLLNPEERY</sequence>
<proteinExistence type="predicted"/>
<dbReference type="OrthoDB" id="142358at2157"/>
<evidence type="ECO:0000313" key="3">
    <source>
        <dbReference type="EMBL" id="CAJ35453.1"/>
    </source>
</evidence>
<feature type="compositionally biased region" description="Basic and acidic residues" evidence="1">
    <location>
        <begin position="75"/>
        <end position="85"/>
    </location>
</feature>
<dbReference type="InterPro" id="IPR006752">
    <property type="entry name" value="Arch_fla_DE"/>
</dbReference>
<feature type="compositionally biased region" description="Acidic residues" evidence="1">
    <location>
        <begin position="86"/>
        <end position="95"/>
    </location>
</feature>
<dbReference type="STRING" id="351160.LRC510"/>
<evidence type="ECO:0000313" key="4">
    <source>
        <dbReference type="Proteomes" id="UP000000663"/>
    </source>
</evidence>
<dbReference type="Pfam" id="PF04659">
    <property type="entry name" value="Arch_fla_DE"/>
    <property type="match status" value="1"/>
</dbReference>
<gene>
    <name evidence="3" type="ORF">LRC510</name>
</gene>
<dbReference type="Proteomes" id="UP000000663">
    <property type="component" value="Chromosome"/>
</dbReference>
<dbReference type="eggNOG" id="arCOG02396">
    <property type="taxonomic scope" value="Archaea"/>
</dbReference>
<feature type="compositionally biased region" description="Basic residues" evidence="1">
    <location>
        <begin position="99"/>
        <end position="110"/>
    </location>
</feature>
<feature type="region of interest" description="Disordered" evidence="1">
    <location>
        <begin position="75"/>
        <end position="133"/>
    </location>
</feature>
<evidence type="ECO:0000259" key="2">
    <source>
        <dbReference type="Pfam" id="PF04659"/>
    </source>
</evidence>